<dbReference type="PANTHER" id="PTHR43174">
    <property type="entry name" value="UDP-N-ACETYLGLUCOSAMINE 2-EPIMERASE"/>
    <property type="match status" value="1"/>
</dbReference>
<feature type="domain" description="UDP-N-acetylglucosamine 2-epimerase" evidence="1">
    <location>
        <begin position="26"/>
        <end position="363"/>
    </location>
</feature>
<dbReference type="InterPro" id="IPR029767">
    <property type="entry name" value="WecB-like"/>
</dbReference>
<dbReference type="GO" id="GO:0004553">
    <property type="term" value="F:hydrolase activity, hydrolyzing O-glycosyl compounds"/>
    <property type="evidence" value="ECO:0007669"/>
    <property type="project" value="InterPro"/>
</dbReference>
<dbReference type="EMBL" id="LNZB01000006">
    <property type="protein sequence ID" value="KTD82726.1"/>
    <property type="molecule type" value="Genomic_DNA"/>
</dbReference>
<sequence length="378" mass="42065">MTKRKIIYVTGTRADYGLMRNALNCLEQSKEIDLSLCVTGMHLQELYGKTVDEIQQDGFRICAQISIDVTTISLGTMSKAIGQAIIGLTDVFLNEKPDIVLILGDRGEMLAAAIAAVHLNIPTVHLHGGERSGTVDEMVRHCISKLSHYHFVATKESKERLIKMGECPDRVYVVGAPGLDEVKSHKPLSRDDFCQHFQFVPNKKIALLVYHPVVQEVATIKEQFELVIKAALDSDLQIICLEPNADTGGHLIREAIKNLKVYHQIQIIKHLHRKDYLDCLFHADVMLGNSSSGIIEAASFNLPVVNVGSRQNLRERSNNVIDVCPDYSEILSALKSALAINRIKFENCYGDGNTSERCYHLLKSISLEPGILSKTNAY</sequence>
<gene>
    <name evidence="2" type="primary">neuC</name>
    <name evidence="2" type="ORF">Lwal_0204</name>
</gene>
<proteinExistence type="predicted"/>
<organism evidence="2 3">
    <name type="scientific">Legionella waltersii</name>
    <dbReference type="NCBI Taxonomy" id="66969"/>
    <lineage>
        <taxon>Bacteria</taxon>
        <taxon>Pseudomonadati</taxon>
        <taxon>Pseudomonadota</taxon>
        <taxon>Gammaproteobacteria</taxon>
        <taxon>Legionellales</taxon>
        <taxon>Legionellaceae</taxon>
        <taxon>Legionella</taxon>
    </lineage>
</organism>
<evidence type="ECO:0000259" key="1">
    <source>
        <dbReference type="Pfam" id="PF02350"/>
    </source>
</evidence>
<dbReference type="AlphaFoldDB" id="A0A0W1AN19"/>
<dbReference type="SUPFAM" id="SSF53756">
    <property type="entry name" value="UDP-Glycosyltransferase/glycogen phosphorylase"/>
    <property type="match status" value="1"/>
</dbReference>
<dbReference type="Pfam" id="PF02350">
    <property type="entry name" value="Epimerase_2"/>
    <property type="match status" value="1"/>
</dbReference>
<dbReference type="OrthoDB" id="9803238at2"/>
<dbReference type="Proteomes" id="UP000054729">
    <property type="component" value="Unassembled WGS sequence"/>
</dbReference>
<dbReference type="InterPro" id="IPR003331">
    <property type="entry name" value="UDP_GlcNAc_Epimerase_2_dom"/>
</dbReference>
<dbReference type="GO" id="GO:0006047">
    <property type="term" value="P:UDP-N-acetylglucosamine metabolic process"/>
    <property type="evidence" value="ECO:0007669"/>
    <property type="project" value="InterPro"/>
</dbReference>
<comment type="caution">
    <text evidence="2">The sequence shown here is derived from an EMBL/GenBank/DDBJ whole genome shotgun (WGS) entry which is preliminary data.</text>
</comment>
<dbReference type="Gene3D" id="3.40.50.2000">
    <property type="entry name" value="Glycogen Phosphorylase B"/>
    <property type="match status" value="2"/>
</dbReference>
<dbReference type="InterPro" id="IPR020004">
    <property type="entry name" value="UDP-GlcNAc_Epase"/>
</dbReference>
<dbReference type="STRING" id="66969.Lwal_0204"/>
<evidence type="ECO:0000313" key="2">
    <source>
        <dbReference type="EMBL" id="KTD82726.1"/>
    </source>
</evidence>
<dbReference type="PATRIC" id="fig|66969.6.peg.228"/>
<name>A0A0W1AN19_9GAMM</name>
<keyword evidence="3" id="KW-1185">Reference proteome</keyword>
<protein>
    <submittedName>
        <fullName evidence="2">N-acylglucosamine 2-epimerase</fullName>
    </submittedName>
</protein>
<reference evidence="2 3" key="1">
    <citation type="submission" date="2015-11" db="EMBL/GenBank/DDBJ databases">
        <title>Genomic analysis of 38 Legionella species identifies large and diverse effector repertoires.</title>
        <authorList>
            <person name="Burstein D."/>
            <person name="Amaro F."/>
            <person name="Zusman T."/>
            <person name="Lifshitz Z."/>
            <person name="Cohen O."/>
            <person name="Gilbert J.A."/>
            <person name="Pupko T."/>
            <person name="Shuman H.A."/>
            <person name="Segal G."/>
        </authorList>
    </citation>
    <scope>NUCLEOTIDE SEQUENCE [LARGE SCALE GENOMIC DNA]</scope>
    <source>
        <strain evidence="2 3">ATCC 51914</strain>
    </source>
</reference>
<accession>A0A0W1AN19</accession>
<dbReference type="RefSeq" id="WP_058479076.1">
    <property type="nucleotide sequence ID" value="NZ_CAAAIQ010000003.1"/>
</dbReference>
<dbReference type="NCBIfam" id="TIGR03568">
    <property type="entry name" value="NeuC_NnaA"/>
    <property type="match status" value="1"/>
</dbReference>
<evidence type="ECO:0000313" key="3">
    <source>
        <dbReference type="Proteomes" id="UP000054729"/>
    </source>
</evidence>
<dbReference type="PANTHER" id="PTHR43174:SF3">
    <property type="entry name" value="UDP-N-ACETYLGLUCOSAMINE 2-EPIMERASE"/>
    <property type="match status" value="1"/>
</dbReference>
<dbReference type="CDD" id="cd03786">
    <property type="entry name" value="GTB_UDP-GlcNAc_2-Epimerase"/>
    <property type="match status" value="1"/>
</dbReference>